<evidence type="ECO:0000256" key="6">
    <source>
        <dbReference type="RuleBase" id="RU362125"/>
    </source>
</evidence>
<evidence type="ECO:0000259" key="8">
    <source>
        <dbReference type="Pfam" id="PF02770"/>
    </source>
</evidence>
<dbReference type="InterPro" id="IPR009075">
    <property type="entry name" value="AcylCo_DH/oxidase_C"/>
</dbReference>
<evidence type="ECO:0000256" key="4">
    <source>
        <dbReference type="ARBA" id="ARBA00022827"/>
    </source>
</evidence>
<dbReference type="Gene3D" id="1.20.140.10">
    <property type="entry name" value="Butyryl-CoA Dehydrogenase, subunit A, domain 3"/>
    <property type="match status" value="1"/>
</dbReference>
<gene>
    <name evidence="10" type="ORF">H0P51_27865</name>
</gene>
<dbReference type="SUPFAM" id="SSF56645">
    <property type="entry name" value="Acyl-CoA dehydrogenase NM domain-like"/>
    <property type="match status" value="1"/>
</dbReference>
<evidence type="ECO:0000313" key="10">
    <source>
        <dbReference type="EMBL" id="QLL07406.1"/>
    </source>
</evidence>
<accession>A0A7D6E2N2</accession>
<dbReference type="InterPro" id="IPR009100">
    <property type="entry name" value="AcylCoA_DH/oxidase_NM_dom_sf"/>
</dbReference>
<dbReference type="Proteomes" id="UP000510682">
    <property type="component" value="Chromosome"/>
</dbReference>
<feature type="domain" description="Acyl-CoA oxidase/dehydrogenase middle" evidence="8">
    <location>
        <begin position="138"/>
        <end position="220"/>
    </location>
</feature>
<dbReference type="InterPro" id="IPR006091">
    <property type="entry name" value="Acyl-CoA_Oxase/DH_mid-dom"/>
</dbReference>
<dbReference type="AlphaFoldDB" id="A0A7D6E2N2"/>
<dbReference type="InterPro" id="IPR037069">
    <property type="entry name" value="AcylCoA_DH/ox_N_sf"/>
</dbReference>
<protein>
    <submittedName>
        <fullName evidence="10">Acyl-CoA dehydrogenase family protein</fullName>
    </submittedName>
</protein>
<dbReference type="EMBL" id="CP059165">
    <property type="protein sequence ID" value="QLL07406.1"/>
    <property type="molecule type" value="Genomic_DNA"/>
</dbReference>
<organism evidence="10 11">
    <name type="scientific">Mycobacterium vicinigordonae</name>
    <dbReference type="NCBI Taxonomy" id="1719132"/>
    <lineage>
        <taxon>Bacteria</taxon>
        <taxon>Bacillati</taxon>
        <taxon>Actinomycetota</taxon>
        <taxon>Actinomycetes</taxon>
        <taxon>Mycobacteriales</taxon>
        <taxon>Mycobacteriaceae</taxon>
        <taxon>Mycobacterium</taxon>
    </lineage>
</organism>
<dbReference type="GO" id="GO:0005886">
    <property type="term" value="C:plasma membrane"/>
    <property type="evidence" value="ECO:0007669"/>
    <property type="project" value="TreeGrafter"/>
</dbReference>
<dbReference type="Gene3D" id="1.10.540.10">
    <property type="entry name" value="Acyl-CoA dehydrogenase/oxidase, N-terminal domain"/>
    <property type="match status" value="1"/>
</dbReference>
<evidence type="ECO:0000256" key="5">
    <source>
        <dbReference type="ARBA" id="ARBA00023002"/>
    </source>
</evidence>
<evidence type="ECO:0000256" key="3">
    <source>
        <dbReference type="ARBA" id="ARBA00022630"/>
    </source>
</evidence>
<dbReference type="PANTHER" id="PTHR43292">
    <property type="entry name" value="ACYL-COA DEHYDROGENASE"/>
    <property type="match status" value="1"/>
</dbReference>
<sequence>MTIASEGAQVEQFQEQVRNWLHDQAPRHGWIRRPDSRRQRGGANDAEDAALVAKAKQCQRLLFDAGFAGISWPQEYGGRGLSLREEIAFNIEAASYDLPLGIYVIGLGMCGPTLLALGTAEQKQRHITPLLRGEELWCQMFSEPEAGSDIAGLRMRAVRDGDSWILNGQKIWASGARRCDFGLVLARTDRNVAKHKGITMFIVDMRNPGVTTRPISQMDGGAHFDEVFFADARIPHTSVVGEVNQGWTAATVTLATERLTLGAVRTLNDAPSSETLIDRARHLGRQKDSELRRQLVELWIAERIVGLLSERIISGIMRGAPPGPEGSVAKLVRTDYYRLSAQVGAAIAAAAATAWNPQTEAADLWAQTLLFVPSLSIGGGTDEVLRNVIGERVLGLPKEPQVDRDVPFRELAGKGL</sequence>
<name>A0A7D6E2N2_9MYCO</name>
<dbReference type="Pfam" id="PF02771">
    <property type="entry name" value="Acyl-CoA_dh_N"/>
    <property type="match status" value="1"/>
</dbReference>
<keyword evidence="5 6" id="KW-0560">Oxidoreductase</keyword>
<dbReference type="RefSeq" id="WP_180915980.1">
    <property type="nucleotide sequence ID" value="NZ_CP059165.1"/>
</dbReference>
<dbReference type="Pfam" id="PF00441">
    <property type="entry name" value="Acyl-CoA_dh_1"/>
    <property type="match status" value="1"/>
</dbReference>
<dbReference type="GO" id="GO:0050660">
    <property type="term" value="F:flavin adenine dinucleotide binding"/>
    <property type="evidence" value="ECO:0007669"/>
    <property type="project" value="InterPro"/>
</dbReference>
<dbReference type="Pfam" id="PF02770">
    <property type="entry name" value="Acyl-CoA_dh_M"/>
    <property type="match status" value="1"/>
</dbReference>
<dbReference type="InterPro" id="IPR013786">
    <property type="entry name" value="AcylCoA_DH/ox_N"/>
</dbReference>
<evidence type="ECO:0000313" key="11">
    <source>
        <dbReference type="Proteomes" id="UP000510682"/>
    </source>
</evidence>
<dbReference type="InterPro" id="IPR046373">
    <property type="entry name" value="Acyl-CoA_Oxase/DH_mid-dom_sf"/>
</dbReference>
<evidence type="ECO:0000256" key="1">
    <source>
        <dbReference type="ARBA" id="ARBA00001974"/>
    </source>
</evidence>
<dbReference type="InterPro" id="IPR052161">
    <property type="entry name" value="Mycobact_Acyl-CoA_DH"/>
</dbReference>
<keyword evidence="11" id="KW-1185">Reference proteome</keyword>
<dbReference type="KEGG" id="mgor:H0P51_27865"/>
<keyword evidence="4 6" id="KW-0274">FAD</keyword>
<keyword evidence="3 6" id="KW-0285">Flavoprotein</keyword>
<feature type="domain" description="Acyl-CoA dehydrogenase/oxidase N-terminal" evidence="9">
    <location>
        <begin position="57"/>
        <end position="134"/>
    </location>
</feature>
<dbReference type="FunFam" id="2.40.110.10:FF:000011">
    <property type="entry name" value="Acyl-CoA dehydrogenase FadE34"/>
    <property type="match status" value="1"/>
</dbReference>
<comment type="cofactor">
    <cofactor evidence="1 6">
        <name>FAD</name>
        <dbReference type="ChEBI" id="CHEBI:57692"/>
    </cofactor>
</comment>
<comment type="similarity">
    <text evidence="2 6">Belongs to the acyl-CoA dehydrogenase family.</text>
</comment>
<dbReference type="PANTHER" id="PTHR43292:SF4">
    <property type="entry name" value="ACYL-COA DEHYDROGENASE FADE34"/>
    <property type="match status" value="1"/>
</dbReference>
<dbReference type="SUPFAM" id="SSF47203">
    <property type="entry name" value="Acyl-CoA dehydrogenase C-terminal domain-like"/>
    <property type="match status" value="1"/>
</dbReference>
<reference evidence="10" key="2">
    <citation type="submission" date="2020-07" db="EMBL/GenBank/DDBJ databases">
        <authorList>
            <person name="Yu X."/>
        </authorList>
    </citation>
    <scope>NUCLEOTIDE SEQUENCE [LARGE SCALE GENOMIC DNA]</scope>
    <source>
        <strain evidence="10">24T</strain>
    </source>
</reference>
<dbReference type="Gene3D" id="2.40.110.10">
    <property type="entry name" value="Butyryl-CoA Dehydrogenase, subunit A, domain 2"/>
    <property type="match status" value="1"/>
</dbReference>
<dbReference type="InterPro" id="IPR036250">
    <property type="entry name" value="AcylCo_DH-like_C"/>
</dbReference>
<evidence type="ECO:0000259" key="9">
    <source>
        <dbReference type="Pfam" id="PF02771"/>
    </source>
</evidence>
<feature type="domain" description="Acyl-CoA dehydrogenase/oxidase C-terminal" evidence="7">
    <location>
        <begin position="244"/>
        <end position="394"/>
    </location>
</feature>
<reference evidence="10" key="1">
    <citation type="submission" date="2020-07" db="EMBL/GenBank/DDBJ databases">
        <title>Description of Mycobacterium gordonae subsp. intergordonae subsp.nov. and Mycobacterium gordonae subsp. gordonae subsp. nov.</title>
        <authorList>
            <person name="Huang H."/>
        </authorList>
    </citation>
    <scope>NUCLEOTIDE SEQUENCE [LARGE SCALE GENOMIC DNA]</scope>
    <source>
        <strain evidence="10">24T</strain>
    </source>
</reference>
<dbReference type="GO" id="GO:0016627">
    <property type="term" value="F:oxidoreductase activity, acting on the CH-CH group of donors"/>
    <property type="evidence" value="ECO:0007669"/>
    <property type="project" value="InterPro"/>
</dbReference>
<evidence type="ECO:0000256" key="2">
    <source>
        <dbReference type="ARBA" id="ARBA00009347"/>
    </source>
</evidence>
<proteinExistence type="inferred from homology"/>
<evidence type="ECO:0000259" key="7">
    <source>
        <dbReference type="Pfam" id="PF00441"/>
    </source>
</evidence>